<comment type="caution">
    <text evidence="1">The sequence shown here is derived from an EMBL/GenBank/DDBJ whole genome shotgun (WGS) entry which is preliminary data.</text>
</comment>
<dbReference type="EMBL" id="JAENHL010000008">
    <property type="protein sequence ID" value="MBK1870071.1"/>
    <property type="molecule type" value="Genomic_DNA"/>
</dbReference>
<name>A0ACC5RBK8_9HYPH</name>
<proteinExistence type="predicted"/>
<evidence type="ECO:0000313" key="1">
    <source>
        <dbReference type="EMBL" id="MBK1870071.1"/>
    </source>
</evidence>
<sequence>MMAILARIGLGGVGLKGATTLIVTLLALILAAGLATKLYLAGIHAERVRTLEATITQIKAALLANEVVIRQAEADARNAEEEERKLKELIDALQNEKSYPLTREHVDGVRRIDDSP</sequence>
<gene>
    <name evidence="1" type="ORF">JHL16_27155</name>
</gene>
<keyword evidence="2" id="KW-1185">Reference proteome</keyword>
<evidence type="ECO:0000313" key="2">
    <source>
        <dbReference type="Proteomes" id="UP000616151"/>
    </source>
</evidence>
<accession>A0ACC5RBK8</accession>
<protein>
    <submittedName>
        <fullName evidence="1">Uncharacterized protein</fullName>
    </submittedName>
</protein>
<organism evidence="1 2">
    <name type="scientific">Taklimakanibacter albus</name>
    <dbReference type="NCBI Taxonomy" id="2800327"/>
    <lineage>
        <taxon>Bacteria</taxon>
        <taxon>Pseudomonadati</taxon>
        <taxon>Pseudomonadota</taxon>
        <taxon>Alphaproteobacteria</taxon>
        <taxon>Hyphomicrobiales</taxon>
        <taxon>Aestuariivirgaceae</taxon>
        <taxon>Taklimakanibacter</taxon>
    </lineage>
</organism>
<dbReference type="Proteomes" id="UP000616151">
    <property type="component" value="Unassembled WGS sequence"/>
</dbReference>
<reference evidence="1" key="1">
    <citation type="submission" date="2021-01" db="EMBL/GenBank/DDBJ databases">
        <authorList>
            <person name="Sun Q."/>
        </authorList>
    </citation>
    <scope>NUCLEOTIDE SEQUENCE</scope>
    <source>
        <strain evidence="1">YIM B02566</strain>
    </source>
</reference>